<reference evidence="2" key="1">
    <citation type="submission" date="2020-08" db="EMBL/GenBank/DDBJ databases">
        <title>Multicomponent nature underlies the extraordinary mechanical properties of spider dragline silk.</title>
        <authorList>
            <person name="Kono N."/>
            <person name="Nakamura H."/>
            <person name="Mori M."/>
            <person name="Yoshida Y."/>
            <person name="Ohtoshi R."/>
            <person name="Malay A.D."/>
            <person name="Moran D.A.P."/>
            <person name="Tomita M."/>
            <person name="Numata K."/>
            <person name="Arakawa K."/>
        </authorList>
    </citation>
    <scope>NUCLEOTIDE SEQUENCE</scope>
</reference>
<gene>
    <name evidence="2" type="ORF">TNCV_3606121</name>
</gene>
<sequence>MSQFTLGHFSPSRESSLAPNPPDFADYGPPLADRDSARSPISPIRIPRFPSFFRGRDLTRAPSIFSLFAGGASQRLSLADLNPIAARGSQQHPPNRNG</sequence>
<dbReference type="AlphaFoldDB" id="A0A8X6RHK8"/>
<dbReference type="Proteomes" id="UP000887159">
    <property type="component" value="Unassembled WGS sequence"/>
</dbReference>
<protein>
    <submittedName>
        <fullName evidence="2">Uncharacterized protein</fullName>
    </submittedName>
</protein>
<name>A0A8X6RHK8_TRICX</name>
<evidence type="ECO:0000313" key="2">
    <source>
        <dbReference type="EMBL" id="GFX95153.1"/>
    </source>
</evidence>
<comment type="caution">
    <text evidence="2">The sequence shown here is derived from an EMBL/GenBank/DDBJ whole genome shotgun (WGS) entry which is preliminary data.</text>
</comment>
<feature type="region of interest" description="Disordered" evidence="1">
    <location>
        <begin position="1"/>
        <end position="44"/>
    </location>
</feature>
<keyword evidence="3" id="KW-1185">Reference proteome</keyword>
<proteinExistence type="predicted"/>
<dbReference type="EMBL" id="BMAU01021183">
    <property type="protein sequence ID" value="GFX95153.1"/>
    <property type="molecule type" value="Genomic_DNA"/>
</dbReference>
<evidence type="ECO:0000256" key="1">
    <source>
        <dbReference type="SAM" id="MobiDB-lite"/>
    </source>
</evidence>
<accession>A0A8X6RHK8</accession>
<organism evidence="2 3">
    <name type="scientific">Trichonephila clavipes</name>
    <name type="common">Golden silk orbweaver</name>
    <name type="synonym">Nephila clavipes</name>
    <dbReference type="NCBI Taxonomy" id="2585209"/>
    <lineage>
        <taxon>Eukaryota</taxon>
        <taxon>Metazoa</taxon>
        <taxon>Ecdysozoa</taxon>
        <taxon>Arthropoda</taxon>
        <taxon>Chelicerata</taxon>
        <taxon>Arachnida</taxon>
        <taxon>Araneae</taxon>
        <taxon>Araneomorphae</taxon>
        <taxon>Entelegynae</taxon>
        <taxon>Araneoidea</taxon>
        <taxon>Nephilidae</taxon>
        <taxon>Trichonephila</taxon>
    </lineage>
</organism>
<evidence type="ECO:0000313" key="3">
    <source>
        <dbReference type="Proteomes" id="UP000887159"/>
    </source>
</evidence>